<keyword evidence="1" id="KW-0175">Coiled coil</keyword>
<accession>X6LTQ4</accession>
<feature type="coiled-coil region" evidence="1">
    <location>
        <begin position="71"/>
        <end position="98"/>
    </location>
</feature>
<feature type="non-terminal residue" evidence="2">
    <location>
        <position position="114"/>
    </location>
</feature>
<dbReference type="Proteomes" id="UP000023152">
    <property type="component" value="Unassembled WGS sequence"/>
</dbReference>
<evidence type="ECO:0000313" key="3">
    <source>
        <dbReference type="Proteomes" id="UP000023152"/>
    </source>
</evidence>
<dbReference type="AlphaFoldDB" id="X6LTQ4"/>
<reference evidence="2 3" key="1">
    <citation type="journal article" date="2013" name="Curr. Biol.">
        <title>The Genome of the Foraminiferan Reticulomyxa filosa.</title>
        <authorList>
            <person name="Glockner G."/>
            <person name="Hulsmann N."/>
            <person name="Schleicher M."/>
            <person name="Noegel A.A."/>
            <person name="Eichinger L."/>
            <person name="Gallinger C."/>
            <person name="Pawlowski J."/>
            <person name="Sierra R."/>
            <person name="Euteneuer U."/>
            <person name="Pillet L."/>
            <person name="Moustafa A."/>
            <person name="Platzer M."/>
            <person name="Groth M."/>
            <person name="Szafranski K."/>
            <person name="Schliwa M."/>
        </authorList>
    </citation>
    <scope>NUCLEOTIDE SEQUENCE [LARGE SCALE GENOMIC DNA]</scope>
</reference>
<evidence type="ECO:0008006" key="4">
    <source>
        <dbReference type="Google" id="ProtNLM"/>
    </source>
</evidence>
<organism evidence="2 3">
    <name type="scientific">Reticulomyxa filosa</name>
    <dbReference type="NCBI Taxonomy" id="46433"/>
    <lineage>
        <taxon>Eukaryota</taxon>
        <taxon>Sar</taxon>
        <taxon>Rhizaria</taxon>
        <taxon>Retaria</taxon>
        <taxon>Foraminifera</taxon>
        <taxon>Monothalamids</taxon>
        <taxon>Reticulomyxidae</taxon>
        <taxon>Reticulomyxa</taxon>
    </lineage>
</organism>
<keyword evidence="3" id="KW-1185">Reference proteome</keyword>
<evidence type="ECO:0000256" key="1">
    <source>
        <dbReference type="SAM" id="Coils"/>
    </source>
</evidence>
<proteinExistence type="predicted"/>
<gene>
    <name evidence="2" type="ORF">RFI_32380</name>
</gene>
<protein>
    <recommendedName>
        <fullName evidence="4">TRAF-type domain-containing protein</fullName>
    </recommendedName>
</protein>
<evidence type="ECO:0000313" key="2">
    <source>
        <dbReference type="EMBL" id="ETO05019.1"/>
    </source>
</evidence>
<sequence length="114" mass="13680">MDMCCIFNGKIKEHLDESCPLRPLKCRFKEFGRNDILFQSNFEQHLQLKMERHLDLLLSYIGELRKELEYHQTCQEQIEKLRLEKKEQATQIRTLRKKNGKDGFSLITLLKVLK</sequence>
<dbReference type="EMBL" id="ASPP01028629">
    <property type="protein sequence ID" value="ETO05019.1"/>
    <property type="molecule type" value="Genomic_DNA"/>
</dbReference>
<comment type="caution">
    <text evidence="2">The sequence shown here is derived from an EMBL/GenBank/DDBJ whole genome shotgun (WGS) entry which is preliminary data.</text>
</comment>
<name>X6LTQ4_RETFI</name>